<reference evidence="2 3" key="1">
    <citation type="journal article" date="2024" name="Insects">
        <title>An Improved Chromosome-Level Genome Assembly of the Firefly Pyrocoelia pectoralis.</title>
        <authorList>
            <person name="Fu X."/>
            <person name="Meyer-Rochow V.B."/>
            <person name="Ballantyne L."/>
            <person name="Zhu X."/>
        </authorList>
    </citation>
    <scope>NUCLEOTIDE SEQUENCE [LARGE SCALE GENOMIC DNA]</scope>
    <source>
        <strain evidence="2">XCY_ONT2</strain>
    </source>
</reference>
<dbReference type="InterPro" id="IPR015897">
    <property type="entry name" value="CHK_kinase-like"/>
</dbReference>
<proteinExistence type="predicted"/>
<dbReference type="PANTHER" id="PTHR11012:SF56">
    <property type="entry name" value="CHK KINASE-LIKE DOMAIN-CONTAINING PROTEIN-RELATED"/>
    <property type="match status" value="1"/>
</dbReference>
<feature type="domain" description="CHK kinase-like" evidence="1">
    <location>
        <begin position="124"/>
        <end position="312"/>
    </location>
</feature>
<sequence length="398" mass="45466">MDSNVEFLGKDVLENVIQNIIGSKVMVKNVVKVTFPLGESYNGEVVRLKIRFCAMDSLEERQLSIVAKYLPDDEFLIKFAEEMKSFSREMLMYEKTLPQMYSFGCLETIAPKAYLISNNPRPTLLLEDLSTTNFQLLPRRKGFDFVHCLYALDKLASFHATSVSLFEKDSSSMNHYDQALYSDVYGMRGLLAAGLQELIQTCNRLPELTMYSAKLQLLQKDFLNSVIAATQVSSTFNVLNHGDLWNSNIMFSHHTNGEISGIRFLDYQGLHFTSPATDLHFCITVAANSEAKLRSDALLRHYFKNLIHYLLSLKVKITLPTWDDFIGDFRSRICYGIAAAILHLPVARADKRSDSSITNFLNSEGEDGFRYHALNNDRYLQEIKILLPMYDEFFLSKL</sequence>
<dbReference type="AlphaFoldDB" id="A0AAN7ZFB2"/>
<dbReference type="SMART" id="SM00587">
    <property type="entry name" value="CHK"/>
    <property type="match status" value="1"/>
</dbReference>
<dbReference type="SUPFAM" id="SSF56112">
    <property type="entry name" value="Protein kinase-like (PK-like)"/>
    <property type="match status" value="1"/>
</dbReference>
<dbReference type="Pfam" id="PF02958">
    <property type="entry name" value="EcKL"/>
    <property type="match status" value="1"/>
</dbReference>
<dbReference type="EMBL" id="JAVRBK010000008">
    <property type="protein sequence ID" value="KAK5640447.1"/>
    <property type="molecule type" value="Genomic_DNA"/>
</dbReference>
<gene>
    <name evidence="2" type="ORF">RI129_011258</name>
</gene>
<protein>
    <recommendedName>
        <fullName evidence="1">CHK kinase-like domain-containing protein</fullName>
    </recommendedName>
</protein>
<comment type="caution">
    <text evidence="2">The sequence shown here is derived from an EMBL/GenBank/DDBJ whole genome shotgun (WGS) entry which is preliminary data.</text>
</comment>
<keyword evidence="3" id="KW-1185">Reference proteome</keyword>
<name>A0AAN7ZFB2_9COLE</name>
<evidence type="ECO:0000259" key="1">
    <source>
        <dbReference type="SMART" id="SM00587"/>
    </source>
</evidence>
<dbReference type="InterPro" id="IPR004119">
    <property type="entry name" value="EcKL"/>
</dbReference>
<dbReference type="PANTHER" id="PTHR11012">
    <property type="entry name" value="PROTEIN KINASE-LIKE DOMAIN-CONTAINING"/>
    <property type="match status" value="1"/>
</dbReference>
<dbReference type="InterPro" id="IPR011009">
    <property type="entry name" value="Kinase-like_dom_sf"/>
</dbReference>
<dbReference type="Gene3D" id="3.90.1200.10">
    <property type="match status" value="1"/>
</dbReference>
<accession>A0AAN7ZFB2</accession>
<evidence type="ECO:0000313" key="3">
    <source>
        <dbReference type="Proteomes" id="UP001329430"/>
    </source>
</evidence>
<evidence type="ECO:0000313" key="2">
    <source>
        <dbReference type="EMBL" id="KAK5640447.1"/>
    </source>
</evidence>
<dbReference type="Proteomes" id="UP001329430">
    <property type="component" value="Chromosome 8"/>
</dbReference>
<organism evidence="2 3">
    <name type="scientific">Pyrocoelia pectoralis</name>
    <dbReference type="NCBI Taxonomy" id="417401"/>
    <lineage>
        <taxon>Eukaryota</taxon>
        <taxon>Metazoa</taxon>
        <taxon>Ecdysozoa</taxon>
        <taxon>Arthropoda</taxon>
        <taxon>Hexapoda</taxon>
        <taxon>Insecta</taxon>
        <taxon>Pterygota</taxon>
        <taxon>Neoptera</taxon>
        <taxon>Endopterygota</taxon>
        <taxon>Coleoptera</taxon>
        <taxon>Polyphaga</taxon>
        <taxon>Elateriformia</taxon>
        <taxon>Elateroidea</taxon>
        <taxon>Lampyridae</taxon>
        <taxon>Lampyrinae</taxon>
        <taxon>Pyrocoelia</taxon>
    </lineage>
</organism>